<dbReference type="InParanoid" id="E4XE86"/>
<accession>E4XE86</accession>
<dbReference type="Proteomes" id="UP000001307">
    <property type="component" value="Unassembled WGS sequence"/>
</dbReference>
<evidence type="ECO:0000259" key="1">
    <source>
        <dbReference type="Pfam" id="PF12146"/>
    </source>
</evidence>
<proteinExistence type="predicted"/>
<dbReference type="AlphaFoldDB" id="E4XE86"/>
<organism evidence="2">
    <name type="scientific">Oikopleura dioica</name>
    <name type="common">Tunicate</name>
    <dbReference type="NCBI Taxonomy" id="34765"/>
    <lineage>
        <taxon>Eukaryota</taxon>
        <taxon>Metazoa</taxon>
        <taxon>Chordata</taxon>
        <taxon>Tunicata</taxon>
        <taxon>Appendicularia</taxon>
        <taxon>Copelata</taxon>
        <taxon>Oikopleuridae</taxon>
        <taxon>Oikopleura</taxon>
    </lineage>
</organism>
<dbReference type="PANTHER" id="PTHR11614">
    <property type="entry name" value="PHOSPHOLIPASE-RELATED"/>
    <property type="match status" value="1"/>
</dbReference>
<name>E4XE86_OIKDI</name>
<reference evidence="2" key="1">
    <citation type="journal article" date="2010" name="Science">
        <title>Plasticity of animal genome architecture unmasked by rapid evolution of a pelagic tunicate.</title>
        <authorList>
            <person name="Denoeud F."/>
            <person name="Henriet S."/>
            <person name="Mungpakdee S."/>
            <person name="Aury J.M."/>
            <person name="Da Silva C."/>
            <person name="Brinkmann H."/>
            <person name="Mikhaleva J."/>
            <person name="Olsen L.C."/>
            <person name="Jubin C."/>
            <person name="Canestro C."/>
            <person name="Bouquet J.M."/>
            <person name="Danks G."/>
            <person name="Poulain J."/>
            <person name="Campsteijn C."/>
            <person name="Adamski M."/>
            <person name="Cross I."/>
            <person name="Yadetie F."/>
            <person name="Muffato M."/>
            <person name="Louis A."/>
            <person name="Butcher S."/>
            <person name="Tsagkogeorga G."/>
            <person name="Konrad A."/>
            <person name="Singh S."/>
            <person name="Jensen M.F."/>
            <person name="Cong E.H."/>
            <person name="Eikeseth-Otteraa H."/>
            <person name="Noel B."/>
            <person name="Anthouard V."/>
            <person name="Porcel B.M."/>
            <person name="Kachouri-Lafond R."/>
            <person name="Nishino A."/>
            <person name="Ugolini M."/>
            <person name="Chourrout P."/>
            <person name="Nishida H."/>
            <person name="Aasland R."/>
            <person name="Huzurbazar S."/>
            <person name="Westhof E."/>
            <person name="Delsuc F."/>
            <person name="Lehrach H."/>
            <person name="Reinhardt R."/>
            <person name="Weissenbach J."/>
            <person name="Roy S.W."/>
            <person name="Artiguenave F."/>
            <person name="Postlethwait J.H."/>
            <person name="Manak J.R."/>
            <person name="Thompson E.M."/>
            <person name="Jaillon O."/>
            <person name="Du Pasquier L."/>
            <person name="Boudinot P."/>
            <person name="Liberles D.A."/>
            <person name="Volff J.N."/>
            <person name="Philippe H."/>
            <person name="Lenhard B."/>
            <person name="Roest Crollius H."/>
            <person name="Wincker P."/>
            <person name="Chourrout D."/>
        </authorList>
    </citation>
    <scope>NUCLEOTIDE SEQUENCE [LARGE SCALE GENOMIC DNA]</scope>
</reference>
<keyword evidence="3" id="KW-1185">Reference proteome</keyword>
<feature type="domain" description="Serine aminopeptidase S33" evidence="1">
    <location>
        <begin position="23"/>
        <end position="264"/>
    </location>
</feature>
<dbReference type="InterPro" id="IPR022742">
    <property type="entry name" value="Hydrolase_4"/>
</dbReference>
<dbReference type="OrthoDB" id="2498029at2759"/>
<protein>
    <recommendedName>
        <fullName evidence="1">Serine aminopeptidase S33 domain-containing protein</fullName>
    </recommendedName>
</protein>
<dbReference type="ESTHER" id="oikdi-e4xe86">
    <property type="family name" value="Monoglyceridelipase_lysophospholip"/>
</dbReference>
<dbReference type="SUPFAM" id="SSF53474">
    <property type="entry name" value="alpha/beta-Hydrolases"/>
    <property type="match status" value="1"/>
</dbReference>
<sequence length="292" mass="32848">METGTFESAFGYDLATYRWQVDDPKFIFYLSHGYGEYTASKAYTREFIGRVQKLGGAVYGHDHFAHGESGPYAKDHAERCLVKNFQESAEDLKKRLQDFLAGHSMGGLISLIAIEAEQNRPDIQGLLLLSAAIKIHPDAGPGWLLALAKIAGCFTTWIKPPRTFGVETVTRNKENYSWLEEQGKEYGDNGGPNLGFISRMLTAQNDFQKWLKSGKFPKNIPTFIATGTDDFITDIAGSSLAAENINDSKLFKYEGAYHALHNELPEVTNRFYEDMTSWIENQLKKHSQKSQK</sequence>
<evidence type="ECO:0000313" key="3">
    <source>
        <dbReference type="Proteomes" id="UP000001307"/>
    </source>
</evidence>
<gene>
    <name evidence="2" type="ORF">GSOID_T00008490001</name>
</gene>
<dbReference type="Pfam" id="PF12146">
    <property type="entry name" value="Hydrolase_4"/>
    <property type="match status" value="1"/>
</dbReference>
<dbReference type="InterPro" id="IPR029058">
    <property type="entry name" value="AB_hydrolase_fold"/>
</dbReference>
<dbReference type="InterPro" id="IPR051044">
    <property type="entry name" value="MAG_DAG_Lipase"/>
</dbReference>
<evidence type="ECO:0000313" key="2">
    <source>
        <dbReference type="EMBL" id="CBY09489.1"/>
    </source>
</evidence>
<dbReference type="EMBL" id="FN653041">
    <property type="protein sequence ID" value="CBY09489.1"/>
    <property type="molecule type" value="Genomic_DNA"/>
</dbReference>
<dbReference type="Gene3D" id="3.40.50.1820">
    <property type="entry name" value="alpha/beta hydrolase"/>
    <property type="match status" value="1"/>
</dbReference>